<feature type="compositionally biased region" description="Polar residues" evidence="5">
    <location>
        <begin position="497"/>
        <end position="523"/>
    </location>
</feature>
<evidence type="ECO:0000256" key="2">
    <source>
        <dbReference type="ARBA" id="ARBA00022771"/>
    </source>
</evidence>
<evidence type="ECO:0000256" key="1">
    <source>
        <dbReference type="ARBA" id="ARBA00022723"/>
    </source>
</evidence>
<keyword evidence="2 4" id="KW-0863">Zinc-finger</keyword>
<dbReference type="Pfam" id="PF10551">
    <property type="entry name" value="MULE"/>
    <property type="match status" value="1"/>
</dbReference>
<accession>A0A6D2ITT0</accession>
<feature type="domain" description="SWIM-type" evidence="6">
    <location>
        <begin position="341"/>
        <end position="373"/>
    </location>
</feature>
<sequence>MAAEIKREYNLEVTDDQCAKAKSKLIKEKKASHEAHFSRIWDYQAEIFQSNKESKFEIETIPGATIGSKQRFYRLYVCFNSQVLAWKETCRPIIGLDGAFLKWDIKGHLLAAVGRDGDNRIVPISWAVVEIENDTNWDWFVSHLSQNLGLGDGRNVAIISDKQKGLVKAVHNLLPQAEHRQCARHILDNWKRDSHDKELERMFWKIARSYTMGEYADNLEELKRYNPNALASLHKTNPPTWSRAFFKIGSYCDDNLNNLNESFNKTIRQARKKPLLDLLEDIRRQCMVRNAKRSIVAERLKTRFTKRAHAEIEKMIKGSQHCTIYMARNNLYEVELNRTNYRVDMNEHTCGCRKWQMVGIPCVHAACVIIKRKEKVQDYVHEYYTTIMWRKTYKDGIEPVQGMQLWPRLNKLPVLPPPWRKGNPGRPSNYARKKGKYETSSSSNNTKLTRLLRVITCSNCKEEGHNKASCTNVSVESQPKRPRGRPRKYQEGLTEGVGSQRQCVSQKQGEGLQSQDVSQGEGSQRQEEGL</sequence>
<protein>
    <recommendedName>
        <fullName evidence="6">SWIM-type domain-containing protein</fullName>
    </recommendedName>
</protein>
<dbReference type="EMBL" id="CACVBM020001105">
    <property type="protein sequence ID" value="CAA7031227.1"/>
    <property type="molecule type" value="Genomic_DNA"/>
</dbReference>
<dbReference type="OrthoDB" id="1102090at2759"/>
<evidence type="ECO:0000256" key="4">
    <source>
        <dbReference type="PROSITE-ProRule" id="PRU00325"/>
    </source>
</evidence>
<dbReference type="Proteomes" id="UP000467841">
    <property type="component" value="Unassembled WGS sequence"/>
</dbReference>
<dbReference type="AlphaFoldDB" id="A0A6D2ITT0"/>
<dbReference type="GO" id="GO:0008270">
    <property type="term" value="F:zinc ion binding"/>
    <property type="evidence" value="ECO:0007669"/>
    <property type="project" value="UniProtKB-KW"/>
</dbReference>
<evidence type="ECO:0000313" key="7">
    <source>
        <dbReference type="EMBL" id="CAA7031227.1"/>
    </source>
</evidence>
<dbReference type="InterPro" id="IPR007527">
    <property type="entry name" value="Znf_SWIM"/>
</dbReference>
<dbReference type="InterPro" id="IPR006564">
    <property type="entry name" value="Znf_PMZ"/>
</dbReference>
<gene>
    <name evidence="7" type="ORF">MERR_LOCUS18462</name>
</gene>
<comment type="caution">
    <text evidence="7">The sequence shown here is derived from an EMBL/GenBank/DDBJ whole genome shotgun (WGS) entry which is preliminary data.</text>
</comment>
<keyword evidence="1" id="KW-0479">Metal-binding</keyword>
<evidence type="ECO:0000256" key="3">
    <source>
        <dbReference type="ARBA" id="ARBA00022833"/>
    </source>
</evidence>
<dbReference type="PROSITE" id="PS50966">
    <property type="entry name" value="ZF_SWIM"/>
    <property type="match status" value="1"/>
</dbReference>
<evidence type="ECO:0000313" key="8">
    <source>
        <dbReference type="Proteomes" id="UP000467841"/>
    </source>
</evidence>
<dbReference type="Pfam" id="PF04434">
    <property type="entry name" value="SWIM"/>
    <property type="match status" value="1"/>
</dbReference>
<feature type="compositionally biased region" description="Polar residues" evidence="5">
    <location>
        <begin position="468"/>
        <end position="477"/>
    </location>
</feature>
<dbReference type="SMART" id="SM00575">
    <property type="entry name" value="ZnF_PMZ"/>
    <property type="match status" value="1"/>
</dbReference>
<reference evidence="7" key="1">
    <citation type="submission" date="2020-01" db="EMBL/GenBank/DDBJ databases">
        <authorList>
            <person name="Mishra B."/>
        </authorList>
    </citation>
    <scope>NUCLEOTIDE SEQUENCE [LARGE SCALE GENOMIC DNA]</scope>
</reference>
<dbReference type="PANTHER" id="PTHR31973">
    <property type="entry name" value="POLYPROTEIN, PUTATIVE-RELATED"/>
    <property type="match status" value="1"/>
</dbReference>
<dbReference type="InterPro" id="IPR018289">
    <property type="entry name" value="MULE_transposase_dom"/>
</dbReference>
<proteinExistence type="predicted"/>
<keyword evidence="8" id="KW-1185">Reference proteome</keyword>
<keyword evidence="3" id="KW-0862">Zinc</keyword>
<name>A0A6D2ITT0_9BRAS</name>
<evidence type="ECO:0000256" key="5">
    <source>
        <dbReference type="SAM" id="MobiDB-lite"/>
    </source>
</evidence>
<dbReference type="PANTHER" id="PTHR31973:SF187">
    <property type="entry name" value="MUTATOR TRANSPOSASE MUDRA PROTEIN"/>
    <property type="match status" value="1"/>
</dbReference>
<feature type="region of interest" description="Disordered" evidence="5">
    <location>
        <begin position="416"/>
        <end position="444"/>
    </location>
</feature>
<organism evidence="7 8">
    <name type="scientific">Microthlaspi erraticum</name>
    <dbReference type="NCBI Taxonomy" id="1685480"/>
    <lineage>
        <taxon>Eukaryota</taxon>
        <taxon>Viridiplantae</taxon>
        <taxon>Streptophyta</taxon>
        <taxon>Embryophyta</taxon>
        <taxon>Tracheophyta</taxon>
        <taxon>Spermatophyta</taxon>
        <taxon>Magnoliopsida</taxon>
        <taxon>eudicotyledons</taxon>
        <taxon>Gunneridae</taxon>
        <taxon>Pentapetalae</taxon>
        <taxon>rosids</taxon>
        <taxon>malvids</taxon>
        <taxon>Brassicales</taxon>
        <taxon>Brassicaceae</taxon>
        <taxon>Coluteocarpeae</taxon>
        <taxon>Microthlaspi</taxon>
    </lineage>
</organism>
<feature type="region of interest" description="Disordered" evidence="5">
    <location>
        <begin position="463"/>
        <end position="530"/>
    </location>
</feature>
<evidence type="ECO:0000259" key="6">
    <source>
        <dbReference type="PROSITE" id="PS50966"/>
    </source>
</evidence>